<keyword evidence="7 21" id="KW-0812">Transmembrane</keyword>
<dbReference type="GO" id="GO:0005886">
    <property type="term" value="C:plasma membrane"/>
    <property type="evidence" value="ECO:0007669"/>
    <property type="project" value="UniProtKB-SubCell"/>
</dbReference>
<dbReference type="GO" id="GO:0051301">
    <property type="term" value="P:cell division"/>
    <property type="evidence" value="ECO:0007669"/>
    <property type="project" value="UniProtKB-KW"/>
</dbReference>
<reference evidence="22 23" key="2">
    <citation type="submission" date="2020-05" db="EMBL/GenBank/DDBJ databases">
        <title>Draft genome sequence of Desulfovibrio sp. strainFSS-1.</title>
        <authorList>
            <person name="Shimoshige H."/>
            <person name="Kobayashi H."/>
            <person name="Maekawa T."/>
        </authorList>
    </citation>
    <scope>NUCLEOTIDE SEQUENCE [LARGE SCALE GENOMIC DNA]</scope>
    <source>
        <strain evidence="22 23">SIID29052-01</strain>
    </source>
</reference>
<dbReference type="InterPro" id="IPR013437">
    <property type="entry name" value="FtsW"/>
</dbReference>
<dbReference type="InterPro" id="IPR001182">
    <property type="entry name" value="FtsW/RodA"/>
</dbReference>
<evidence type="ECO:0000313" key="23">
    <source>
        <dbReference type="Proteomes" id="UP000494245"/>
    </source>
</evidence>
<keyword evidence="9" id="KW-0573">Peptidoglycan synthesis</keyword>
<reference evidence="22 23" key="1">
    <citation type="submission" date="2020-04" db="EMBL/GenBank/DDBJ databases">
        <authorList>
            <consortium name="Desulfovibrio sp. FSS-1 genome sequencing consortium"/>
            <person name="Shimoshige H."/>
            <person name="Kobayashi H."/>
            <person name="Maekawa T."/>
        </authorList>
    </citation>
    <scope>NUCLEOTIDE SEQUENCE [LARGE SCALE GENOMIC DNA]</scope>
    <source>
        <strain evidence="22 23">SIID29052-01</strain>
    </source>
</reference>
<dbReference type="GO" id="GO:0009252">
    <property type="term" value="P:peptidoglycan biosynthetic process"/>
    <property type="evidence" value="ECO:0007669"/>
    <property type="project" value="UniProtKB-KW"/>
</dbReference>
<dbReference type="PANTHER" id="PTHR30474:SF2">
    <property type="entry name" value="PEPTIDOGLYCAN GLYCOSYLTRANSFERASE FTSW-RELATED"/>
    <property type="match status" value="1"/>
</dbReference>
<evidence type="ECO:0000256" key="20">
    <source>
        <dbReference type="ARBA" id="ARBA00049902"/>
    </source>
</evidence>
<feature type="transmembrane region" description="Helical" evidence="21">
    <location>
        <begin position="286"/>
        <end position="307"/>
    </location>
</feature>
<dbReference type="NCBIfam" id="TIGR02614">
    <property type="entry name" value="ftsW"/>
    <property type="match status" value="1"/>
</dbReference>
<proteinExistence type="inferred from homology"/>
<keyword evidence="4" id="KW-0132">Cell division</keyword>
<comment type="caution">
    <text evidence="22">The sequence shown here is derived from an EMBL/GenBank/DDBJ whole genome shotgun (WGS) entry which is preliminary data.</text>
</comment>
<keyword evidence="13" id="KW-0961">Cell wall biogenesis/degradation</keyword>
<dbReference type="GO" id="GO:0008360">
    <property type="term" value="P:regulation of cell shape"/>
    <property type="evidence" value="ECO:0007669"/>
    <property type="project" value="UniProtKB-KW"/>
</dbReference>
<name>A0A6V8LLL3_9BACT</name>
<evidence type="ECO:0000256" key="10">
    <source>
        <dbReference type="ARBA" id="ARBA00022989"/>
    </source>
</evidence>
<evidence type="ECO:0000256" key="18">
    <source>
        <dbReference type="ARBA" id="ARBA00041418"/>
    </source>
</evidence>
<evidence type="ECO:0000256" key="4">
    <source>
        <dbReference type="ARBA" id="ARBA00022618"/>
    </source>
</evidence>
<evidence type="ECO:0000256" key="8">
    <source>
        <dbReference type="ARBA" id="ARBA00022960"/>
    </source>
</evidence>
<evidence type="ECO:0000256" key="13">
    <source>
        <dbReference type="ARBA" id="ARBA00023316"/>
    </source>
</evidence>
<dbReference type="RefSeq" id="WP_173082693.1">
    <property type="nucleotide sequence ID" value="NZ_BLTE01000005.1"/>
</dbReference>
<dbReference type="AlphaFoldDB" id="A0A6V8LLL3"/>
<dbReference type="GO" id="GO:0015648">
    <property type="term" value="F:lipid-linked peptidoglycan transporter activity"/>
    <property type="evidence" value="ECO:0007669"/>
    <property type="project" value="TreeGrafter"/>
</dbReference>
<feature type="transmembrane region" description="Helical" evidence="21">
    <location>
        <begin position="63"/>
        <end position="80"/>
    </location>
</feature>
<keyword evidence="8" id="KW-0133">Cell shape</keyword>
<evidence type="ECO:0000256" key="21">
    <source>
        <dbReference type="SAM" id="Phobius"/>
    </source>
</evidence>
<dbReference type="GO" id="GO:0008955">
    <property type="term" value="F:peptidoglycan glycosyltransferase activity"/>
    <property type="evidence" value="ECO:0007669"/>
    <property type="project" value="UniProtKB-EC"/>
</dbReference>
<dbReference type="PANTHER" id="PTHR30474">
    <property type="entry name" value="CELL CYCLE PROTEIN"/>
    <property type="match status" value="1"/>
</dbReference>
<evidence type="ECO:0000256" key="1">
    <source>
        <dbReference type="ARBA" id="ARBA00004651"/>
    </source>
</evidence>
<gene>
    <name evidence="22" type="primary">ftsW</name>
    <name evidence="22" type="ORF">NNJEOMEG_01386</name>
</gene>
<evidence type="ECO:0000256" key="3">
    <source>
        <dbReference type="ARBA" id="ARBA00022475"/>
    </source>
</evidence>
<comment type="pathway">
    <text evidence="2">Cell wall biogenesis; peptidoglycan biosynthesis.</text>
</comment>
<evidence type="ECO:0000256" key="16">
    <source>
        <dbReference type="ARBA" id="ARBA00038053"/>
    </source>
</evidence>
<comment type="catalytic activity">
    <reaction evidence="20">
        <text>[GlcNAc-(1-&gt;4)-Mur2Ac(oyl-L-Ala-gamma-D-Glu-L-Lys-D-Ala-D-Ala)](n)-di-trans,octa-cis-undecaprenyl diphosphate + beta-D-GlcNAc-(1-&gt;4)-Mur2Ac(oyl-L-Ala-gamma-D-Glu-L-Lys-D-Ala-D-Ala)-di-trans,octa-cis-undecaprenyl diphosphate = [GlcNAc-(1-&gt;4)-Mur2Ac(oyl-L-Ala-gamma-D-Glu-L-Lys-D-Ala-D-Ala)](n+1)-di-trans,octa-cis-undecaprenyl diphosphate + di-trans,octa-cis-undecaprenyl diphosphate + H(+)</text>
        <dbReference type="Rhea" id="RHEA:23708"/>
        <dbReference type="Rhea" id="RHEA-COMP:9602"/>
        <dbReference type="Rhea" id="RHEA-COMP:9603"/>
        <dbReference type="ChEBI" id="CHEBI:15378"/>
        <dbReference type="ChEBI" id="CHEBI:58405"/>
        <dbReference type="ChEBI" id="CHEBI:60033"/>
        <dbReference type="ChEBI" id="CHEBI:78435"/>
        <dbReference type="EC" id="2.4.99.28"/>
    </reaction>
</comment>
<evidence type="ECO:0000256" key="17">
    <source>
        <dbReference type="ARBA" id="ARBA00041185"/>
    </source>
</evidence>
<evidence type="ECO:0000256" key="15">
    <source>
        <dbReference type="ARBA" id="ARBA00033270"/>
    </source>
</evidence>
<dbReference type="GO" id="GO:0071555">
    <property type="term" value="P:cell wall organization"/>
    <property type="evidence" value="ECO:0007669"/>
    <property type="project" value="UniProtKB-KW"/>
</dbReference>
<evidence type="ECO:0000256" key="9">
    <source>
        <dbReference type="ARBA" id="ARBA00022984"/>
    </source>
</evidence>
<evidence type="ECO:0000256" key="14">
    <source>
        <dbReference type="ARBA" id="ARBA00032370"/>
    </source>
</evidence>
<evidence type="ECO:0000256" key="2">
    <source>
        <dbReference type="ARBA" id="ARBA00004752"/>
    </source>
</evidence>
<accession>A0A6V8LLL3</accession>
<dbReference type="Proteomes" id="UP000494245">
    <property type="component" value="Unassembled WGS sequence"/>
</dbReference>
<sequence length="379" mass="41272">MSRVAVIQEAPMPGQAVKPGFDWWLASVAVLLAGLGVVMVLSASGIMAERMAGSKYLFFKKQAIFYAVGVALMFVMAWMPRRILYGPVYVWLALVLVLLAMTLIPPFSVKAGGARRWMHLGPVLLQPMELAKIVLVFYLAYFYSSKQALVKSFSVGFIPPVVVTGLLGVVMLVQPDFGGAVFMGMLFFLMSLVGGTRFVYLFISGLFGAAACVLLVINSPYRFKRWFAFLDPFQDPQGTGYQLVQSFFAFGSGQITGVGFGSGKQKLFYLPEAHTDFIMAVAGEELGFIGVSVILSLIGVLMWRSFRIALAQDDLRDRFTAYGMALVLGIGFLLNLAVVMGCVPPKGVAMPFLSYGGSSLVCAFLCVGILLNLSRRRPT</sequence>
<keyword evidence="3" id="KW-1003">Cell membrane</keyword>
<comment type="similarity">
    <text evidence="16">Belongs to the SEDS family. FtsW subfamily.</text>
</comment>
<dbReference type="Pfam" id="PF01098">
    <property type="entry name" value="FTSW_RODA_SPOVE"/>
    <property type="match status" value="1"/>
</dbReference>
<dbReference type="EMBL" id="BLTE01000005">
    <property type="protein sequence ID" value="GFK93552.1"/>
    <property type="molecule type" value="Genomic_DNA"/>
</dbReference>
<evidence type="ECO:0000256" key="7">
    <source>
        <dbReference type="ARBA" id="ARBA00022692"/>
    </source>
</evidence>
<keyword evidence="10 21" id="KW-1133">Transmembrane helix</keyword>
<organism evidence="22 23">
    <name type="scientific">Fundidesulfovibrio magnetotacticus</name>
    <dbReference type="NCBI Taxonomy" id="2730080"/>
    <lineage>
        <taxon>Bacteria</taxon>
        <taxon>Pseudomonadati</taxon>
        <taxon>Thermodesulfobacteriota</taxon>
        <taxon>Desulfovibrionia</taxon>
        <taxon>Desulfovibrionales</taxon>
        <taxon>Desulfovibrionaceae</taxon>
        <taxon>Fundidesulfovibrio</taxon>
    </lineage>
</organism>
<keyword evidence="12" id="KW-0131">Cell cycle</keyword>
<protein>
    <recommendedName>
        <fullName evidence="17">Probable peptidoglycan glycosyltransferase FtsW</fullName>
        <ecNumber evidence="19">2.4.99.28</ecNumber>
    </recommendedName>
    <alternativeName>
        <fullName evidence="18">Cell division protein FtsW</fullName>
    </alternativeName>
    <alternativeName>
        <fullName evidence="15">Cell wall polymerase</fullName>
    </alternativeName>
    <alternativeName>
        <fullName evidence="14">Peptidoglycan polymerase</fullName>
    </alternativeName>
</protein>
<evidence type="ECO:0000256" key="19">
    <source>
        <dbReference type="ARBA" id="ARBA00044770"/>
    </source>
</evidence>
<keyword evidence="11 21" id="KW-0472">Membrane</keyword>
<evidence type="ECO:0000256" key="11">
    <source>
        <dbReference type="ARBA" id="ARBA00023136"/>
    </source>
</evidence>
<feature type="transmembrane region" description="Helical" evidence="21">
    <location>
        <begin position="86"/>
        <end position="108"/>
    </location>
</feature>
<evidence type="ECO:0000256" key="12">
    <source>
        <dbReference type="ARBA" id="ARBA00023306"/>
    </source>
</evidence>
<dbReference type="GO" id="GO:0032153">
    <property type="term" value="C:cell division site"/>
    <property type="evidence" value="ECO:0007669"/>
    <property type="project" value="TreeGrafter"/>
</dbReference>
<feature type="transmembrane region" description="Helical" evidence="21">
    <location>
        <begin position="23"/>
        <end position="43"/>
    </location>
</feature>
<dbReference type="EC" id="2.4.99.28" evidence="19"/>
<keyword evidence="5 22" id="KW-0328">Glycosyltransferase</keyword>
<keyword evidence="23" id="KW-1185">Reference proteome</keyword>
<feature type="transmembrane region" description="Helical" evidence="21">
    <location>
        <begin position="161"/>
        <end position="189"/>
    </location>
</feature>
<feature type="transmembrane region" description="Helical" evidence="21">
    <location>
        <begin position="319"/>
        <end position="340"/>
    </location>
</feature>
<evidence type="ECO:0000313" key="22">
    <source>
        <dbReference type="EMBL" id="GFK93552.1"/>
    </source>
</evidence>
<feature type="transmembrane region" description="Helical" evidence="21">
    <location>
        <begin position="198"/>
        <end position="217"/>
    </location>
</feature>
<keyword evidence="6 22" id="KW-0808">Transferase</keyword>
<evidence type="ECO:0000256" key="6">
    <source>
        <dbReference type="ARBA" id="ARBA00022679"/>
    </source>
</evidence>
<evidence type="ECO:0000256" key="5">
    <source>
        <dbReference type="ARBA" id="ARBA00022676"/>
    </source>
</evidence>
<comment type="subcellular location">
    <subcellularLocation>
        <location evidence="1">Cell membrane</location>
        <topology evidence="1">Multi-pass membrane protein</topology>
    </subcellularLocation>
</comment>
<feature type="transmembrane region" description="Helical" evidence="21">
    <location>
        <begin position="352"/>
        <end position="373"/>
    </location>
</feature>
<feature type="transmembrane region" description="Helical" evidence="21">
    <location>
        <begin position="120"/>
        <end position="141"/>
    </location>
</feature>